<keyword evidence="2" id="KW-1185">Reference proteome</keyword>
<dbReference type="Proteomes" id="UP000573599">
    <property type="component" value="Unassembled WGS sequence"/>
</dbReference>
<accession>A0A852WLZ7</accession>
<sequence>MPTHTLSLTSPGELLTVVPYILGFHAQDSIVVICIRDRHLGLVQRLDLPETGEEERSMRGLLPALLDERPESVILLGYESTPAQSAPILEAMTQALTEHGLRVHDRLVVRDGRWRSLDCDNPSCCSLEGTAVPSPADVSAVTAEFVGQEAAPHRVREDLVAQLEADDRAPAVGALLATTAQPMGQDELAAAWARIVHTGDDPPPISPRDAARATASLRDLGLRDAVVAALTPGSPPVEDLPPHARGFMRALAPGWNADDNDTATVIAQNRVQARLIHLCAMLPDRHAAPALTVLGCFTWWRGDGALTRAALARALRCQPDYPLALLLEQMVDLAINPRAAR</sequence>
<proteinExistence type="predicted"/>
<comment type="caution">
    <text evidence="1">The sequence shown here is derived from an EMBL/GenBank/DDBJ whole genome shotgun (WGS) entry which is preliminary data.</text>
</comment>
<protein>
    <recommendedName>
        <fullName evidence="3">DUF4192 domain-containing protein</fullName>
    </recommendedName>
</protein>
<dbReference type="Pfam" id="PF13830">
    <property type="entry name" value="DUF4192"/>
    <property type="match status" value="1"/>
</dbReference>
<dbReference type="EMBL" id="JACCAB010000001">
    <property type="protein sequence ID" value="NYG07804.1"/>
    <property type="molecule type" value="Genomic_DNA"/>
</dbReference>
<dbReference type="RefSeq" id="WP_179422091.1">
    <property type="nucleotide sequence ID" value="NZ_JACCAB010000001.1"/>
</dbReference>
<reference evidence="1 2" key="1">
    <citation type="submission" date="2020-07" db="EMBL/GenBank/DDBJ databases">
        <title>Sequencing the genomes of 1000 actinobacteria strains.</title>
        <authorList>
            <person name="Klenk H.-P."/>
        </authorList>
    </citation>
    <scope>NUCLEOTIDE SEQUENCE [LARGE SCALE GENOMIC DNA]</scope>
    <source>
        <strain evidence="1 2">DSM 23987</strain>
    </source>
</reference>
<dbReference type="InterPro" id="IPR025447">
    <property type="entry name" value="DUF4192"/>
</dbReference>
<evidence type="ECO:0000313" key="2">
    <source>
        <dbReference type="Proteomes" id="UP000573599"/>
    </source>
</evidence>
<dbReference type="AlphaFoldDB" id="A0A852WLZ7"/>
<evidence type="ECO:0008006" key="3">
    <source>
        <dbReference type="Google" id="ProtNLM"/>
    </source>
</evidence>
<evidence type="ECO:0000313" key="1">
    <source>
        <dbReference type="EMBL" id="NYG07804.1"/>
    </source>
</evidence>
<name>A0A852WLZ7_9MICO</name>
<gene>
    <name evidence="1" type="ORF">BJ986_002291</name>
</gene>
<organism evidence="1 2">
    <name type="scientific">Pedococcus badiiscoriae</name>
    <dbReference type="NCBI Taxonomy" id="642776"/>
    <lineage>
        <taxon>Bacteria</taxon>
        <taxon>Bacillati</taxon>
        <taxon>Actinomycetota</taxon>
        <taxon>Actinomycetes</taxon>
        <taxon>Micrococcales</taxon>
        <taxon>Intrasporangiaceae</taxon>
        <taxon>Pedococcus</taxon>
    </lineage>
</organism>